<sequence length="105" mass="12099">MPQNGIHRAKCLKKDTTSVSMRLRSTYEATLIQHYQYDSYQVIELSKMPSFADLPINRNSTPVPFTVSVSEQQLIEFRTLLKLSKIGPRTYENELTDGRFGISRD</sequence>
<dbReference type="OrthoDB" id="7130006at2759"/>
<dbReference type="RefSeq" id="XP_024745461.1">
    <property type="nucleotide sequence ID" value="XM_024897966.1"/>
</dbReference>
<dbReference type="EMBL" id="KZ680224">
    <property type="protein sequence ID" value="PTB62141.1"/>
    <property type="molecule type" value="Genomic_DNA"/>
</dbReference>
<gene>
    <name evidence="1" type="ORF">BBK36DRAFT_23713</name>
</gene>
<accession>A0A2T4AYU7</accession>
<organism evidence="1 2">
    <name type="scientific">Trichoderma citrinoviride</name>
    <dbReference type="NCBI Taxonomy" id="58853"/>
    <lineage>
        <taxon>Eukaryota</taxon>
        <taxon>Fungi</taxon>
        <taxon>Dikarya</taxon>
        <taxon>Ascomycota</taxon>
        <taxon>Pezizomycotina</taxon>
        <taxon>Sordariomycetes</taxon>
        <taxon>Hypocreomycetidae</taxon>
        <taxon>Hypocreales</taxon>
        <taxon>Hypocreaceae</taxon>
        <taxon>Trichoderma</taxon>
    </lineage>
</organism>
<protein>
    <submittedName>
        <fullName evidence="1">Uncharacterized protein</fullName>
    </submittedName>
</protein>
<dbReference type="Proteomes" id="UP000241546">
    <property type="component" value="Unassembled WGS sequence"/>
</dbReference>
<keyword evidence="2" id="KW-1185">Reference proteome</keyword>
<dbReference type="AlphaFoldDB" id="A0A2T4AYU7"/>
<dbReference type="GeneID" id="36606084"/>
<evidence type="ECO:0000313" key="2">
    <source>
        <dbReference type="Proteomes" id="UP000241546"/>
    </source>
</evidence>
<reference evidence="2" key="1">
    <citation type="submission" date="2016-07" db="EMBL/GenBank/DDBJ databases">
        <title>Multiple horizontal gene transfer events from other fungi enriched the ability of initially mycotrophic Trichoderma (Ascomycota) to feed on dead plant biomass.</title>
        <authorList>
            <consortium name="DOE Joint Genome Institute"/>
            <person name="Atanasova L."/>
            <person name="Chenthamara K."/>
            <person name="Zhang J."/>
            <person name="Grujic M."/>
            <person name="Henrissat B."/>
            <person name="Kuo A."/>
            <person name="Aerts A."/>
            <person name="Salamov A."/>
            <person name="Lipzen A."/>
            <person name="Labutti K."/>
            <person name="Barry K."/>
            <person name="Miao Y."/>
            <person name="Rahimi M.J."/>
            <person name="Shen Q."/>
            <person name="Grigoriev I.V."/>
            <person name="Kubicek C.P."/>
            <person name="Druzhinina I.S."/>
        </authorList>
    </citation>
    <scope>NUCLEOTIDE SEQUENCE [LARGE SCALE GENOMIC DNA]</scope>
    <source>
        <strain evidence="2">TUCIM 6016</strain>
    </source>
</reference>
<name>A0A2T4AYU7_9HYPO</name>
<proteinExistence type="predicted"/>
<evidence type="ECO:0000313" key="1">
    <source>
        <dbReference type="EMBL" id="PTB62141.1"/>
    </source>
</evidence>